<protein>
    <submittedName>
        <fullName evidence="1">Uncharacterized protein</fullName>
    </submittedName>
</protein>
<proteinExistence type="predicted"/>
<dbReference type="EMBL" id="MN739411">
    <property type="protein sequence ID" value="QHT03394.1"/>
    <property type="molecule type" value="Genomic_DNA"/>
</dbReference>
<evidence type="ECO:0000313" key="1">
    <source>
        <dbReference type="EMBL" id="QHT03394.1"/>
    </source>
</evidence>
<sequence length="115" mass="13402">MWLPTLLGLYVVAVIVVQYYPGKEIKSSILNPTEYAIWEFNMIDNENPNREEVVKQVFRILGDLSVLVPMLTLEDTFPNITEWQKVSHYHRVPFHAFESSDRLRELVARNLAAII</sequence>
<name>A0A6C0CIB9_9ZZZZ</name>
<dbReference type="AlphaFoldDB" id="A0A6C0CIB9"/>
<reference evidence="1" key="1">
    <citation type="journal article" date="2020" name="Nature">
        <title>Giant virus diversity and host interactions through global metagenomics.</title>
        <authorList>
            <person name="Schulz F."/>
            <person name="Roux S."/>
            <person name="Paez-Espino D."/>
            <person name="Jungbluth S."/>
            <person name="Walsh D.A."/>
            <person name="Denef V.J."/>
            <person name="McMahon K.D."/>
            <person name="Konstantinidis K.T."/>
            <person name="Eloe-Fadrosh E.A."/>
            <person name="Kyrpides N.C."/>
            <person name="Woyke T."/>
        </authorList>
    </citation>
    <scope>NUCLEOTIDE SEQUENCE</scope>
    <source>
        <strain evidence="1">GVMAG-M-3300021079-18</strain>
    </source>
</reference>
<accession>A0A6C0CIB9</accession>
<organism evidence="1">
    <name type="scientific">viral metagenome</name>
    <dbReference type="NCBI Taxonomy" id="1070528"/>
    <lineage>
        <taxon>unclassified sequences</taxon>
        <taxon>metagenomes</taxon>
        <taxon>organismal metagenomes</taxon>
    </lineage>
</organism>